<comment type="caution">
    <text evidence="2">The sequence shown here is derived from an EMBL/GenBank/DDBJ whole genome shotgun (WGS) entry which is preliminary data.</text>
</comment>
<dbReference type="PANTHER" id="PTHR34547">
    <property type="entry name" value="YACP-LIKE NYN DOMAIN PROTEIN"/>
    <property type="match status" value="1"/>
</dbReference>
<protein>
    <submittedName>
        <fullName evidence="2">NYN domain-containing protein</fullName>
    </submittedName>
</protein>
<keyword evidence="3" id="KW-1185">Reference proteome</keyword>
<dbReference type="RefSeq" id="WP_160149580.1">
    <property type="nucleotide sequence ID" value="NZ_CP141221.1"/>
</dbReference>
<sequence>MSLLLLIDGYNITQPIPTKRSGSRWLEKLRQRLLRDLTQRIDDQTRQRTCVVFDAANPPKDRPSSFVHEGIEVRFAVDYLTADDLLEELIRDHHTPKKLMVVSSDHRVQIAASRRDAAFRDSQPWMDALTDGRVVLAEGDLQSSGEPFRPSGGTAGQGRAVKPRIEDSGEVDEWMREFGFDPD</sequence>
<feature type="region of interest" description="Disordered" evidence="1">
    <location>
        <begin position="142"/>
        <end position="167"/>
    </location>
</feature>
<evidence type="ECO:0000313" key="2">
    <source>
        <dbReference type="EMBL" id="MDM4016388.1"/>
    </source>
</evidence>
<dbReference type="PANTHER" id="PTHR34547:SF1">
    <property type="entry name" value="YACP-LIKE NYN DOMAIN PROTEIN"/>
    <property type="match status" value="1"/>
</dbReference>
<evidence type="ECO:0000313" key="3">
    <source>
        <dbReference type="Proteomes" id="UP001239462"/>
    </source>
</evidence>
<dbReference type="EMBL" id="JASZZN010000008">
    <property type="protein sequence ID" value="MDM4016388.1"/>
    <property type="molecule type" value="Genomic_DNA"/>
</dbReference>
<dbReference type="Proteomes" id="UP001239462">
    <property type="component" value="Unassembled WGS sequence"/>
</dbReference>
<dbReference type="Pfam" id="PF05991">
    <property type="entry name" value="NYN_YacP"/>
    <property type="match status" value="1"/>
</dbReference>
<dbReference type="InterPro" id="IPR010298">
    <property type="entry name" value="YacP-like"/>
</dbReference>
<reference evidence="2 3" key="1">
    <citation type="submission" date="2023-06" db="EMBL/GenBank/DDBJ databases">
        <title>Roseiconus lacunae JC819 isolated from Gulf of Mannar region, Tamil Nadu.</title>
        <authorList>
            <person name="Pk S."/>
            <person name="Ch S."/>
            <person name="Ch V.R."/>
        </authorList>
    </citation>
    <scope>NUCLEOTIDE SEQUENCE [LARGE SCALE GENOMIC DNA]</scope>
    <source>
        <strain evidence="2 3">JC819</strain>
    </source>
</reference>
<name>A0ABT7PJ74_9BACT</name>
<proteinExistence type="predicted"/>
<organism evidence="2 3">
    <name type="scientific">Roseiconus lacunae</name>
    <dbReference type="NCBI Taxonomy" id="2605694"/>
    <lineage>
        <taxon>Bacteria</taxon>
        <taxon>Pseudomonadati</taxon>
        <taxon>Planctomycetota</taxon>
        <taxon>Planctomycetia</taxon>
        <taxon>Pirellulales</taxon>
        <taxon>Pirellulaceae</taxon>
        <taxon>Roseiconus</taxon>
    </lineage>
</organism>
<gene>
    <name evidence="2" type="ORF">QTN89_13170</name>
</gene>
<accession>A0ABT7PJ74</accession>
<evidence type="ECO:0000256" key="1">
    <source>
        <dbReference type="SAM" id="MobiDB-lite"/>
    </source>
</evidence>